<evidence type="ECO:0000313" key="6">
    <source>
        <dbReference type="EMBL" id="PAV81998.1"/>
    </source>
</evidence>
<evidence type="ECO:0008006" key="8">
    <source>
        <dbReference type="Google" id="ProtNLM"/>
    </source>
</evidence>
<accession>A0A2A2L793</accession>
<dbReference type="PROSITE" id="PS50238">
    <property type="entry name" value="RHOGAP"/>
    <property type="match status" value="1"/>
</dbReference>
<sequence>MRGALTQKGRSSSWGDHSSMVGMYNITQGLRHFHHGSAFLPAFVVENCHAQLDDNGFEFVQQCFNSLEEKGIAEQGLYRNCGVTSKVQKLMQLGLEKRKAGERLVIDEKEWETKTISSAVKTFLRNLPEPLMTFELHNTFINAAKWDDSRTRLEHIHYYVYKLPPDHKRMLEMVIRHLRRVADRSDENLMTVGNLGVCFGPTLLRPKEETMSAIMDIKFCNVVVEILIVNYDRVFHSPPPEKIGPPPCPAKPEHRSPASTSAFESNTSATGNHSLLSSSSTCNPPARNLEKMSSGGLMNRPRVSTHPTSTSHQGFSSTAVATASSSSKTPPAHGPPPPISQSHTPSSSSSLSQQEYDYNNSKSSGTGGASSQRNSTSAATTPTTPRSSYNNYDLMPGAGAGTSQGGKGRVESADSLNSSGSGGSDTLIPAIDEADGLVVGSQAPTTSKLSTTSYAPPYNPMNFTGETFHRVQAVPAKSVISTCSLSLAPRSLRPTPRFSSATLLHSTVPLQPSQRCRTLYNCTSDHPSELSFSANQIITNVQQSKEDGWLVGTLNGKTGLIPANYVEMLP</sequence>
<dbReference type="SUPFAM" id="SSF48350">
    <property type="entry name" value="GTPase activation domain, GAP"/>
    <property type="match status" value="1"/>
</dbReference>
<feature type="compositionally biased region" description="Low complexity" evidence="3">
    <location>
        <begin position="340"/>
        <end position="354"/>
    </location>
</feature>
<feature type="region of interest" description="Disordered" evidence="3">
    <location>
        <begin position="240"/>
        <end position="428"/>
    </location>
</feature>
<keyword evidence="1 2" id="KW-0728">SH3 domain</keyword>
<dbReference type="GO" id="GO:0007165">
    <property type="term" value="P:signal transduction"/>
    <property type="evidence" value="ECO:0007669"/>
    <property type="project" value="InterPro"/>
</dbReference>
<dbReference type="InterPro" id="IPR047234">
    <property type="entry name" value="GRAF_fam"/>
</dbReference>
<evidence type="ECO:0000256" key="2">
    <source>
        <dbReference type="PROSITE-ProRule" id="PRU00192"/>
    </source>
</evidence>
<dbReference type="OrthoDB" id="3183924at2759"/>
<feature type="compositionally biased region" description="Low complexity" evidence="3">
    <location>
        <begin position="375"/>
        <end position="385"/>
    </location>
</feature>
<feature type="domain" description="Rho-GAP" evidence="5">
    <location>
        <begin position="50"/>
        <end position="235"/>
    </location>
</feature>
<feature type="domain" description="SH3" evidence="4">
    <location>
        <begin position="511"/>
        <end position="570"/>
    </location>
</feature>
<dbReference type="CDD" id="cd11882">
    <property type="entry name" value="SH3_GRAF-like"/>
    <property type="match status" value="1"/>
</dbReference>
<evidence type="ECO:0000259" key="4">
    <source>
        <dbReference type="PROSITE" id="PS50002"/>
    </source>
</evidence>
<dbReference type="PANTHER" id="PTHR12552:SF1">
    <property type="entry name" value="RHO GTPASE-ACTIVATING PROTEIN GRAF"/>
    <property type="match status" value="1"/>
</dbReference>
<reference evidence="6 7" key="1">
    <citation type="journal article" date="2017" name="Curr. Biol.">
        <title>Genome architecture and evolution of a unichromosomal asexual nematode.</title>
        <authorList>
            <person name="Fradin H."/>
            <person name="Zegar C."/>
            <person name="Gutwein M."/>
            <person name="Lucas J."/>
            <person name="Kovtun M."/>
            <person name="Corcoran D."/>
            <person name="Baugh L.R."/>
            <person name="Kiontke K."/>
            <person name="Gunsalus K."/>
            <person name="Fitch D.H."/>
            <person name="Piano F."/>
        </authorList>
    </citation>
    <scope>NUCLEOTIDE SEQUENCE [LARGE SCALE GENOMIC DNA]</scope>
    <source>
        <strain evidence="6">PF1309</strain>
    </source>
</reference>
<dbReference type="EMBL" id="LIAE01007095">
    <property type="protein sequence ID" value="PAV81998.1"/>
    <property type="molecule type" value="Genomic_DNA"/>
</dbReference>
<evidence type="ECO:0000259" key="5">
    <source>
        <dbReference type="PROSITE" id="PS50238"/>
    </source>
</evidence>
<evidence type="ECO:0000256" key="1">
    <source>
        <dbReference type="ARBA" id="ARBA00022443"/>
    </source>
</evidence>
<protein>
    <recommendedName>
        <fullName evidence="8">Rho-GAP domain-containing protein</fullName>
    </recommendedName>
</protein>
<dbReference type="GO" id="GO:0005096">
    <property type="term" value="F:GTPase activator activity"/>
    <property type="evidence" value="ECO:0007669"/>
    <property type="project" value="InterPro"/>
</dbReference>
<dbReference type="Gene3D" id="2.30.30.40">
    <property type="entry name" value="SH3 Domains"/>
    <property type="match status" value="1"/>
</dbReference>
<dbReference type="STRING" id="2018661.A0A2A2L793"/>
<dbReference type="Pfam" id="PF00620">
    <property type="entry name" value="RhoGAP"/>
    <property type="match status" value="1"/>
</dbReference>
<dbReference type="FunFam" id="1.10.555.10:FF:000006">
    <property type="entry name" value="Rho GTPase activating protein 26"/>
    <property type="match status" value="1"/>
</dbReference>
<dbReference type="Proteomes" id="UP000218231">
    <property type="component" value="Unassembled WGS sequence"/>
</dbReference>
<dbReference type="Pfam" id="PF14604">
    <property type="entry name" value="SH3_9"/>
    <property type="match status" value="1"/>
</dbReference>
<dbReference type="PROSITE" id="PS50002">
    <property type="entry name" value="SH3"/>
    <property type="match status" value="1"/>
</dbReference>
<dbReference type="InterPro" id="IPR000198">
    <property type="entry name" value="RhoGAP_dom"/>
</dbReference>
<gene>
    <name evidence="6" type="ORF">WR25_00635</name>
</gene>
<dbReference type="SMART" id="SM00326">
    <property type="entry name" value="SH3"/>
    <property type="match status" value="1"/>
</dbReference>
<dbReference type="PANTHER" id="PTHR12552">
    <property type="entry name" value="OLIGOPHRENIN 1"/>
    <property type="match status" value="1"/>
</dbReference>
<feature type="compositionally biased region" description="Polar residues" evidence="3">
    <location>
        <begin position="305"/>
        <end position="315"/>
    </location>
</feature>
<feature type="compositionally biased region" description="Polar residues" evidence="3">
    <location>
        <begin position="355"/>
        <end position="374"/>
    </location>
</feature>
<dbReference type="Gene3D" id="1.10.555.10">
    <property type="entry name" value="Rho GTPase activation protein"/>
    <property type="match status" value="1"/>
</dbReference>
<evidence type="ECO:0000256" key="3">
    <source>
        <dbReference type="SAM" id="MobiDB-lite"/>
    </source>
</evidence>
<dbReference type="InterPro" id="IPR001452">
    <property type="entry name" value="SH3_domain"/>
</dbReference>
<dbReference type="AlphaFoldDB" id="A0A2A2L793"/>
<feature type="compositionally biased region" description="Polar residues" evidence="3">
    <location>
        <begin position="257"/>
        <end position="283"/>
    </location>
</feature>
<feature type="compositionally biased region" description="Gly residues" evidence="3">
    <location>
        <begin position="398"/>
        <end position="407"/>
    </location>
</feature>
<evidence type="ECO:0000313" key="7">
    <source>
        <dbReference type="Proteomes" id="UP000218231"/>
    </source>
</evidence>
<name>A0A2A2L793_9BILA</name>
<dbReference type="SUPFAM" id="SSF50044">
    <property type="entry name" value="SH3-domain"/>
    <property type="match status" value="1"/>
</dbReference>
<dbReference type="InterPro" id="IPR036028">
    <property type="entry name" value="SH3-like_dom_sf"/>
</dbReference>
<dbReference type="InterPro" id="IPR008936">
    <property type="entry name" value="Rho_GTPase_activation_prot"/>
</dbReference>
<keyword evidence="7" id="KW-1185">Reference proteome</keyword>
<organism evidence="6 7">
    <name type="scientific">Diploscapter pachys</name>
    <dbReference type="NCBI Taxonomy" id="2018661"/>
    <lineage>
        <taxon>Eukaryota</taxon>
        <taxon>Metazoa</taxon>
        <taxon>Ecdysozoa</taxon>
        <taxon>Nematoda</taxon>
        <taxon>Chromadorea</taxon>
        <taxon>Rhabditida</taxon>
        <taxon>Rhabditina</taxon>
        <taxon>Rhabditomorpha</taxon>
        <taxon>Rhabditoidea</taxon>
        <taxon>Rhabditidae</taxon>
        <taxon>Diploscapter</taxon>
    </lineage>
</organism>
<feature type="compositionally biased region" description="Pro residues" evidence="3">
    <location>
        <begin position="240"/>
        <end position="250"/>
    </location>
</feature>
<comment type="caution">
    <text evidence="6">The sequence shown here is derived from an EMBL/GenBank/DDBJ whole genome shotgun (WGS) entry which is preliminary data.</text>
</comment>
<proteinExistence type="predicted"/>
<feature type="compositionally biased region" description="Low complexity" evidence="3">
    <location>
        <begin position="316"/>
        <end position="329"/>
    </location>
</feature>
<dbReference type="SMART" id="SM00324">
    <property type="entry name" value="RhoGAP"/>
    <property type="match status" value="1"/>
</dbReference>